<dbReference type="Proteomes" id="UP001431783">
    <property type="component" value="Unassembled WGS sequence"/>
</dbReference>
<feature type="compositionally biased region" description="Acidic residues" evidence="1">
    <location>
        <begin position="500"/>
        <end position="518"/>
    </location>
</feature>
<name>A0AAW1TUK3_9CUCU</name>
<dbReference type="InterPro" id="IPR031827">
    <property type="entry name" value="DUF4746"/>
</dbReference>
<reference evidence="4 5" key="1">
    <citation type="submission" date="2023-03" db="EMBL/GenBank/DDBJ databases">
        <title>Genome insight into feeding habits of ladybird beetles.</title>
        <authorList>
            <person name="Li H.-S."/>
            <person name="Huang Y.-H."/>
            <person name="Pang H."/>
        </authorList>
    </citation>
    <scope>NUCLEOTIDE SEQUENCE [LARGE SCALE GENOMIC DNA]</scope>
    <source>
        <strain evidence="4">SYSU_2023b</strain>
        <tissue evidence="4">Whole body</tissue>
    </source>
</reference>
<keyword evidence="5" id="KW-1185">Reference proteome</keyword>
<dbReference type="SUPFAM" id="SSF52833">
    <property type="entry name" value="Thioredoxin-like"/>
    <property type="match status" value="1"/>
</dbReference>
<dbReference type="PROSITE" id="PS00194">
    <property type="entry name" value="THIOREDOXIN_1"/>
    <property type="match status" value="1"/>
</dbReference>
<evidence type="ECO:0008006" key="6">
    <source>
        <dbReference type="Google" id="ProtNLM"/>
    </source>
</evidence>
<evidence type="ECO:0000259" key="3">
    <source>
        <dbReference type="Pfam" id="PF15928"/>
    </source>
</evidence>
<feature type="domain" description="Thioredoxin" evidence="2">
    <location>
        <begin position="14"/>
        <end position="108"/>
    </location>
</feature>
<dbReference type="AlphaFoldDB" id="A0AAW1TUK3"/>
<dbReference type="InterPro" id="IPR036249">
    <property type="entry name" value="Thioredoxin-like_sf"/>
</dbReference>
<dbReference type="InterPro" id="IPR051766">
    <property type="entry name" value="TXND_domain-containing"/>
</dbReference>
<comment type="caution">
    <text evidence="4">The sequence shown here is derived from an EMBL/GenBank/DDBJ whole genome shotgun (WGS) entry which is preliminary data.</text>
</comment>
<dbReference type="InterPro" id="IPR017937">
    <property type="entry name" value="Thioredoxin_CS"/>
</dbReference>
<accession>A0AAW1TUK3</accession>
<protein>
    <recommendedName>
        <fullName evidence="6">Thioredoxin domain-containing protein 3</fullName>
    </recommendedName>
</protein>
<feature type="domain" description="DUF4746" evidence="3">
    <location>
        <begin position="338"/>
        <end position="507"/>
    </location>
</feature>
<dbReference type="Gene3D" id="3.40.30.10">
    <property type="entry name" value="Glutaredoxin"/>
    <property type="match status" value="1"/>
</dbReference>
<evidence type="ECO:0000313" key="5">
    <source>
        <dbReference type="Proteomes" id="UP001431783"/>
    </source>
</evidence>
<organism evidence="4 5">
    <name type="scientific">Henosepilachna vigintioctopunctata</name>
    <dbReference type="NCBI Taxonomy" id="420089"/>
    <lineage>
        <taxon>Eukaryota</taxon>
        <taxon>Metazoa</taxon>
        <taxon>Ecdysozoa</taxon>
        <taxon>Arthropoda</taxon>
        <taxon>Hexapoda</taxon>
        <taxon>Insecta</taxon>
        <taxon>Pterygota</taxon>
        <taxon>Neoptera</taxon>
        <taxon>Endopterygota</taxon>
        <taxon>Coleoptera</taxon>
        <taxon>Polyphaga</taxon>
        <taxon>Cucujiformia</taxon>
        <taxon>Coccinelloidea</taxon>
        <taxon>Coccinellidae</taxon>
        <taxon>Epilachninae</taxon>
        <taxon>Epilachnini</taxon>
        <taxon>Henosepilachna</taxon>
    </lineage>
</organism>
<dbReference type="InterPro" id="IPR013766">
    <property type="entry name" value="Thioredoxin_domain"/>
</dbReference>
<sequence length="599" mass="67527">MAKKGQTVQLQTELNTDEEWEKYLQRPGLLVIDIYSDWCGPCAGMQANLKKIKVEIGGDTLQLAIAKCDGITALERFRGTSEPTWMIISGGKMINFMYGANAPKLTRLITEQLKLQKMVEEGTYTRPPGMEVTERAPEEATRWNAIQEVIAHEVAIEEAKKAEEIRLRLLKESDAILENLGNLGVIVVLPHARDKYMDVMKELMNEAGLVISISEKMKITPEHILGLSYFLDENQDLYLPEASLEHMYGADSQVMVVKASHGTADLEDPVSVRVLDVIYGSMRHPPGEEDCPYRKLIRYPSVDTIQSLPLVNPSQHTNDQPLDAENQISSNVAVTNSQDASKSKSNMPTELPYSGEEFIIGIWAPPTRRILSSCFKILFPRMAGPLIIPEPPPKPPYISVCFPMEKRMKVQEMISEWEGEIERYGIFTSYIPEDAELIAKSFKKYDRLDPSRTEGGKIVIQLARRKSECLLAFATEIPLYMSPNIEEGKRECKLFFPDDYDEPLEPESVEESENDEETITPSRLEELQSGIQTYSDNPSEVVSMIKSETEEGAEMYTEMPIEIPVEMETKNLEESIIVDEIQSEQYSAAESSVPEEPAP</sequence>
<dbReference type="Pfam" id="PF15928">
    <property type="entry name" value="DUF4746"/>
    <property type="match status" value="1"/>
</dbReference>
<evidence type="ECO:0000313" key="4">
    <source>
        <dbReference type="EMBL" id="KAK9872265.1"/>
    </source>
</evidence>
<proteinExistence type="predicted"/>
<dbReference type="PANTHER" id="PTHR46135:SF3">
    <property type="entry name" value="NME_NM23 FAMILY MEMBER 8"/>
    <property type="match status" value="1"/>
</dbReference>
<dbReference type="PANTHER" id="PTHR46135">
    <property type="entry name" value="NME/NM23 FAMILY MEMBER 8"/>
    <property type="match status" value="1"/>
</dbReference>
<dbReference type="Pfam" id="PF00085">
    <property type="entry name" value="Thioredoxin"/>
    <property type="match status" value="1"/>
</dbReference>
<feature type="region of interest" description="Disordered" evidence="1">
    <location>
        <begin position="500"/>
        <end position="521"/>
    </location>
</feature>
<gene>
    <name evidence="4" type="ORF">WA026_017066</name>
</gene>
<dbReference type="EMBL" id="JARQZJ010000010">
    <property type="protein sequence ID" value="KAK9872265.1"/>
    <property type="molecule type" value="Genomic_DNA"/>
</dbReference>
<evidence type="ECO:0000259" key="2">
    <source>
        <dbReference type="Pfam" id="PF00085"/>
    </source>
</evidence>
<dbReference type="CDD" id="cd02948">
    <property type="entry name" value="TRX_NDPK"/>
    <property type="match status" value="1"/>
</dbReference>
<evidence type="ECO:0000256" key="1">
    <source>
        <dbReference type="SAM" id="MobiDB-lite"/>
    </source>
</evidence>